<evidence type="ECO:0000313" key="3">
    <source>
        <dbReference type="EMBL" id="KIK13638.1"/>
    </source>
</evidence>
<protein>
    <submittedName>
        <fullName evidence="3">Uncharacterized protein</fullName>
    </submittedName>
</protein>
<evidence type="ECO:0000313" key="4">
    <source>
        <dbReference type="Proteomes" id="UP000054018"/>
    </source>
</evidence>
<dbReference type="AlphaFoldDB" id="A0A0C9Z0Y1"/>
<proteinExistence type="predicted"/>
<dbReference type="STRING" id="765257.A0A0C9Z0Y1"/>
<evidence type="ECO:0000256" key="2">
    <source>
        <dbReference type="SAM" id="MobiDB-lite"/>
    </source>
</evidence>
<reference evidence="4" key="2">
    <citation type="submission" date="2015-01" db="EMBL/GenBank/DDBJ databases">
        <title>Evolutionary Origins and Diversification of the Mycorrhizal Mutualists.</title>
        <authorList>
            <consortium name="DOE Joint Genome Institute"/>
            <consortium name="Mycorrhizal Genomics Consortium"/>
            <person name="Kohler A."/>
            <person name="Kuo A."/>
            <person name="Nagy L.G."/>
            <person name="Floudas D."/>
            <person name="Copeland A."/>
            <person name="Barry K.W."/>
            <person name="Cichocki N."/>
            <person name="Veneault-Fourrey C."/>
            <person name="LaButti K."/>
            <person name="Lindquist E.A."/>
            <person name="Lipzen A."/>
            <person name="Lundell T."/>
            <person name="Morin E."/>
            <person name="Murat C."/>
            <person name="Riley R."/>
            <person name="Ohm R."/>
            <person name="Sun H."/>
            <person name="Tunlid A."/>
            <person name="Henrissat B."/>
            <person name="Grigoriev I.V."/>
            <person name="Hibbett D.S."/>
            <person name="Martin F."/>
        </authorList>
    </citation>
    <scope>NUCLEOTIDE SEQUENCE [LARGE SCALE GENOMIC DNA]</scope>
    <source>
        <strain evidence="4">441</strain>
    </source>
</reference>
<feature type="compositionally biased region" description="Polar residues" evidence="2">
    <location>
        <begin position="21"/>
        <end position="32"/>
    </location>
</feature>
<dbReference type="Proteomes" id="UP000054018">
    <property type="component" value="Unassembled WGS sequence"/>
</dbReference>
<gene>
    <name evidence="3" type="ORF">PISMIDRAFT_17843</name>
</gene>
<feature type="region of interest" description="Disordered" evidence="2">
    <location>
        <begin position="1"/>
        <end position="43"/>
    </location>
</feature>
<accession>A0A0C9Z0Y1</accession>
<dbReference type="HOGENOM" id="CLU_135160_0_0_1"/>
<organism evidence="3 4">
    <name type="scientific">Pisolithus microcarpus 441</name>
    <dbReference type="NCBI Taxonomy" id="765257"/>
    <lineage>
        <taxon>Eukaryota</taxon>
        <taxon>Fungi</taxon>
        <taxon>Dikarya</taxon>
        <taxon>Basidiomycota</taxon>
        <taxon>Agaricomycotina</taxon>
        <taxon>Agaricomycetes</taxon>
        <taxon>Agaricomycetidae</taxon>
        <taxon>Boletales</taxon>
        <taxon>Sclerodermatineae</taxon>
        <taxon>Pisolithaceae</taxon>
        <taxon>Pisolithus</taxon>
    </lineage>
</organism>
<name>A0A0C9Z0Y1_9AGAM</name>
<dbReference type="OrthoDB" id="2712227at2759"/>
<evidence type="ECO:0000256" key="1">
    <source>
        <dbReference type="SAM" id="Coils"/>
    </source>
</evidence>
<keyword evidence="1" id="KW-0175">Coiled coil</keyword>
<dbReference type="EMBL" id="KN833983">
    <property type="protein sequence ID" value="KIK13638.1"/>
    <property type="molecule type" value="Genomic_DNA"/>
</dbReference>
<sequence>MSIRPSSSSGSRSQHRFISPYSRSSETSLTRGTSRKSSAKRIRSDLQGELDSFKWEVESLKEERMQRNIGKYEYALQSKELAYRREQATSQCTDAEATHRRQTEDKKLDIQLVDAHARMLEQEAENLRLKIRLAELQALQGGTSSGENVSVPQNL</sequence>
<feature type="compositionally biased region" description="Low complexity" evidence="2">
    <location>
        <begin position="1"/>
        <end position="19"/>
    </location>
</feature>
<keyword evidence="4" id="KW-1185">Reference proteome</keyword>
<reference evidence="3 4" key="1">
    <citation type="submission" date="2014-04" db="EMBL/GenBank/DDBJ databases">
        <authorList>
            <consortium name="DOE Joint Genome Institute"/>
            <person name="Kuo A."/>
            <person name="Kohler A."/>
            <person name="Costa M.D."/>
            <person name="Nagy L.G."/>
            <person name="Floudas D."/>
            <person name="Copeland A."/>
            <person name="Barry K.W."/>
            <person name="Cichocki N."/>
            <person name="Veneault-Fourrey C."/>
            <person name="LaButti K."/>
            <person name="Lindquist E.A."/>
            <person name="Lipzen A."/>
            <person name="Lundell T."/>
            <person name="Morin E."/>
            <person name="Murat C."/>
            <person name="Sun H."/>
            <person name="Tunlid A."/>
            <person name="Henrissat B."/>
            <person name="Grigoriev I.V."/>
            <person name="Hibbett D.S."/>
            <person name="Martin F."/>
            <person name="Nordberg H.P."/>
            <person name="Cantor M.N."/>
            <person name="Hua S.X."/>
        </authorList>
    </citation>
    <scope>NUCLEOTIDE SEQUENCE [LARGE SCALE GENOMIC DNA]</scope>
    <source>
        <strain evidence="3 4">441</strain>
    </source>
</reference>
<feature type="coiled-coil region" evidence="1">
    <location>
        <begin position="110"/>
        <end position="139"/>
    </location>
</feature>